<evidence type="ECO:0000256" key="9">
    <source>
        <dbReference type="RuleBase" id="RU363032"/>
    </source>
</evidence>
<keyword evidence="12" id="KW-1185">Reference proteome</keyword>
<protein>
    <submittedName>
        <fullName evidence="11">ABC transporter permease</fullName>
    </submittedName>
</protein>
<keyword evidence="7 9" id="KW-1133">Transmembrane helix</keyword>
<evidence type="ECO:0000256" key="6">
    <source>
        <dbReference type="ARBA" id="ARBA00022927"/>
    </source>
</evidence>
<evidence type="ECO:0000256" key="4">
    <source>
        <dbReference type="ARBA" id="ARBA00022692"/>
    </source>
</evidence>
<evidence type="ECO:0000256" key="3">
    <source>
        <dbReference type="ARBA" id="ARBA00022475"/>
    </source>
</evidence>
<name>A0ABY8TDK6_9HYPH</name>
<dbReference type="PANTHER" id="PTHR43386">
    <property type="entry name" value="OLIGOPEPTIDE TRANSPORT SYSTEM PERMEASE PROTEIN APPC"/>
    <property type="match status" value="1"/>
</dbReference>
<feature type="transmembrane region" description="Helical" evidence="9">
    <location>
        <begin position="168"/>
        <end position="187"/>
    </location>
</feature>
<dbReference type="PROSITE" id="PS50928">
    <property type="entry name" value="ABC_TM1"/>
    <property type="match status" value="1"/>
</dbReference>
<evidence type="ECO:0000256" key="7">
    <source>
        <dbReference type="ARBA" id="ARBA00022989"/>
    </source>
</evidence>
<keyword evidence="2 9" id="KW-0813">Transport</keyword>
<evidence type="ECO:0000256" key="5">
    <source>
        <dbReference type="ARBA" id="ARBA00022856"/>
    </source>
</evidence>
<sequence>MMDTIGLQKIKPGALGGRGCIFCRFVFRNPALAVSLAFLAIVTGLAVLAPLLPYDAYRLDVLHRNELPSAHHWFGTDELGRDVLARIAVGARVSLFVAVASTIVAIAIGVMIGTISGYLGGVADSIMMRLVDAMYSFPDMLFAILMAAFVKGYLSGDVHGFWGPLAELYRLSGGILGVLLTLGLSSWPTTSRLVRSQVLSLKHAEYVLAARLSGASGWRIIRSHLLPNTVPVILVSITFVVPNAILLEAGLSFIGIGVDPPTPSWGTMIGDGIKSVQSYPHLLIFPALAIGLTLLCLNVIGDALRDILDPTLAGSRNA</sequence>
<feature type="transmembrane region" description="Helical" evidence="9">
    <location>
        <begin position="93"/>
        <end position="119"/>
    </location>
</feature>
<proteinExistence type="inferred from homology"/>
<dbReference type="InterPro" id="IPR000515">
    <property type="entry name" value="MetI-like"/>
</dbReference>
<feature type="transmembrane region" description="Helical" evidence="9">
    <location>
        <begin position="31"/>
        <end position="52"/>
    </location>
</feature>
<reference evidence="11 12" key="1">
    <citation type="submission" date="2023-03" db="EMBL/GenBank/DDBJ databases">
        <authorList>
            <person name="Menendez E."/>
            <person name="Kaur S."/>
            <person name="Flores-Felix J.D."/>
            <person name="diCenzo G.C."/>
            <person name="Peix A."/>
            <person name="Velazquez E."/>
        </authorList>
    </citation>
    <scope>NUCLEOTIDE SEQUENCE [LARGE SCALE GENOMIC DNA]</scope>
    <source>
        <strain evidence="11 12">CCBAU 71714</strain>
        <plasmid evidence="11 12">pSkuCCBAU71714a</plasmid>
    </source>
</reference>
<accession>A0ABY8TDK6</accession>
<dbReference type="Pfam" id="PF00528">
    <property type="entry name" value="BPD_transp_1"/>
    <property type="match status" value="1"/>
</dbReference>
<geneLocation type="plasmid" evidence="11 12">
    <name>pSkuCCBAU71714a</name>
</geneLocation>
<dbReference type="CDD" id="cd06261">
    <property type="entry name" value="TM_PBP2"/>
    <property type="match status" value="1"/>
</dbReference>
<keyword evidence="4 9" id="KW-0812">Transmembrane</keyword>
<dbReference type="PANTHER" id="PTHR43386:SF1">
    <property type="entry name" value="D,D-DIPEPTIDE TRANSPORT SYSTEM PERMEASE PROTEIN DDPC-RELATED"/>
    <property type="match status" value="1"/>
</dbReference>
<comment type="subcellular location">
    <subcellularLocation>
        <location evidence="1 9">Cell membrane</location>
        <topology evidence="1 9">Multi-pass membrane protein</topology>
    </subcellularLocation>
</comment>
<dbReference type="Gene3D" id="1.10.3720.10">
    <property type="entry name" value="MetI-like"/>
    <property type="match status" value="1"/>
</dbReference>
<dbReference type="RefSeq" id="WP_234836941.1">
    <property type="nucleotide sequence ID" value="NZ_CP120366.1"/>
</dbReference>
<evidence type="ECO:0000256" key="8">
    <source>
        <dbReference type="ARBA" id="ARBA00023136"/>
    </source>
</evidence>
<keyword evidence="5" id="KW-0571">Peptide transport</keyword>
<dbReference type="InterPro" id="IPR035906">
    <property type="entry name" value="MetI-like_sf"/>
</dbReference>
<keyword evidence="3" id="KW-1003">Cell membrane</keyword>
<keyword evidence="11" id="KW-0614">Plasmid</keyword>
<dbReference type="SUPFAM" id="SSF161098">
    <property type="entry name" value="MetI-like"/>
    <property type="match status" value="1"/>
</dbReference>
<comment type="similarity">
    <text evidence="9">Belongs to the binding-protein-dependent transport system permease family.</text>
</comment>
<dbReference type="InterPro" id="IPR050366">
    <property type="entry name" value="BP-dependent_transpt_permease"/>
</dbReference>
<gene>
    <name evidence="11" type="ORF">PZL22_006037</name>
</gene>
<feature type="transmembrane region" description="Helical" evidence="9">
    <location>
        <begin position="232"/>
        <end position="258"/>
    </location>
</feature>
<evidence type="ECO:0000259" key="10">
    <source>
        <dbReference type="PROSITE" id="PS50928"/>
    </source>
</evidence>
<evidence type="ECO:0000256" key="2">
    <source>
        <dbReference type="ARBA" id="ARBA00022448"/>
    </source>
</evidence>
<keyword evidence="8 9" id="KW-0472">Membrane</keyword>
<feature type="transmembrane region" description="Helical" evidence="9">
    <location>
        <begin position="278"/>
        <end position="300"/>
    </location>
</feature>
<evidence type="ECO:0000313" key="12">
    <source>
        <dbReference type="Proteomes" id="UP001233264"/>
    </source>
</evidence>
<organism evidence="11 12">
    <name type="scientific">Sinorhizobium kummerowiae</name>
    <dbReference type="NCBI Taxonomy" id="158892"/>
    <lineage>
        <taxon>Bacteria</taxon>
        <taxon>Pseudomonadati</taxon>
        <taxon>Pseudomonadota</taxon>
        <taxon>Alphaproteobacteria</taxon>
        <taxon>Hyphomicrobiales</taxon>
        <taxon>Rhizobiaceae</taxon>
        <taxon>Sinorhizobium/Ensifer group</taxon>
        <taxon>Sinorhizobium</taxon>
    </lineage>
</organism>
<evidence type="ECO:0000256" key="1">
    <source>
        <dbReference type="ARBA" id="ARBA00004651"/>
    </source>
</evidence>
<keyword evidence="6" id="KW-0653">Protein transport</keyword>
<evidence type="ECO:0000313" key="11">
    <source>
        <dbReference type="EMBL" id="WHS95867.1"/>
    </source>
</evidence>
<dbReference type="Proteomes" id="UP001233264">
    <property type="component" value="Plasmid pSkuCCBAU71714a"/>
</dbReference>
<feature type="domain" description="ABC transmembrane type-1" evidence="10">
    <location>
        <begin position="91"/>
        <end position="301"/>
    </location>
</feature>
<dbReference type="EMBL" id="CP120366">
    <property type="protein sequence ID" value="WHS95867.1"/>
    <property type="molecule type" value="Genomic_DNA"/>
</dbReference>